<dbReference type="Gene3D" id="1.20.1280.50">
    <property type="match status" value="1"/>
</dbReference>
<dbReference type="HOGENOM" id="CLU_013357_0_0_1"/>
<evidence type="ECO:0000256" key="2">
    <source>
        <dbReference type="ARBA" id="ARBA00022771"/>
    </source>
</evidence>
<feature type="compositionally biased region" description="Polar residues" evidence="6">
    <location>
        <begin position="224"/>
        <end position="240"/>
    </location>
</feature>
<feature type="domain" description="TRAF-type" evidence="7">
    <location>
        <begin position="76"/>
        <end position="117"/>
    </location>
</feature>
<organism evidence="9 10">
    <name type="scientific">Tetranychus urticae</name>
    <name type="common">Two-spotted spider mite</name>
    <dbReference type="NCBI Taxonomy" id="32264"/>
    <lineage>
        <taxon>Eukaryota</taxon>
        <taxon>Metazoa</taxon>
        <taxon>Ecdysozoa</taxon>
        <taxon>Arthropoda</taxon>
        <taxon>Chelicerata</taxon>
        <taxon>Arachnida</taxon>
        <taxon>Acari</taxon>
        <taxon>Acariformes</taxon>
        <taxon>Trombidiformes</taxon>
        <taxon>Prostigmata</taxon>
        <taxon>Eleutherengona</taxon>
        <taxon>Raphignathae</taxon>
        <taxon>Tetranychoidea</taxon>
        <taxon>Tetranychidae</taxon>
        <taxon>Tetranychus</taxon>
    </lineage>
</organism>
<evidence type="ECO:0000256" key="3">
    <source>
        <dbReference type="ARBA" id="ARBA00022786"/>
    </source>
</evidence>
<name>T1KF06_TETUR</name>
<dbReference type="GO" id="GO:0008270">
    <property type="term" value="F:zinc ion binding"/>
    <property type="evidence" value="ECO:0007669"/>
    <property type="project" value="UniProtKB-KW"/>
</dbReference>
<accession>T1KF06</accession>
<keyword evidence="1 5" id="KW-0479">Metal-binding</keyword>
<keyword evidence="4 5" id="KW-0862">Zinc</keyword>
<dbReference type="InterPro" id="IPR036047">
    <property type="entry name" value="F-box-like_dom_sf"/>
</dbReference>
<dbReference type="PROSITE" id="PS50145">
    <property type="entry name" value="ZF_TRAF"/>
    <property type="match status" value="1"/>
</dbReference>
<dbReference type="InterPro" id="IPR031890">
    <property type="entry name" value="Fbxo30/Fbxo40"/>
</dbReference>
<keyword evidence="2 5" id="KW-0863">Zinc-finger</keyword>
<dbReference type="AlphaFoldDB" id="T1KF06"/>
<dbReference type="SUPFAM" id="SSF49599">
    <property type="entry name" value="TRAF domain-like"/>
    <property type="match status" value="1"/>
</dbReference>
<evidence type="ECO:0000259" key="7">
    <source>
        <dbReference type="PROSITE" id="PS50145"/>
    </source>
</evidence>
<evidence type="ECO:0000256" key="6">
    <source>
        <dbReference type="SAM" id="MobiDB-lite"/>
    </source>
</evidence>
<evidence type="ECO:0000256" key="5">
    <source>
        <dbReference type="PROSITE-ProRule" id="PRU00207"/>
    </source>
</evidence>
<dbReference type="PROSITE" id="PS50181">
    <property type="entry name" value="FBOX"/>
    <property type="match status" value="1"/>
</dbReference>
<dbReference type="EnsemblMetazoa" id="tetur10g01400.1">
    <property type="protein sequence ID" value="tetur10g01400.1"/>
    <property type="gene ID" value="tetur10g01400"/>
</dbReference>
<protein>
    <recommendedName>
        <fullName evidence="11">F-box domain-containing protein</fullName>
    </recommendedName>
</protein>
<reference evidence="10" key="1">
    <citation type="submission" date="2011-08" db="EMBL/GenBank/DDBJ databases">
        <authorList>
            <person name="Rombauts S."/>
        </authorList>
    </citation>
    <scope>NUCLEOTIDE SEQUENCE</scope>
    <source>
        <strain evidence="10">London</strain>
    </source>
</reference>
<dbReference type="InterPro" id="IPR001810">
    <property type="entry name" value="F-box_dom"/>
</dbReference>
<feature type="region of interest" description="Disordered" evidence="6">
    <location>
        <begin position="194"/>
        <end position="240"/>
    </location>
</feature>
<dbReference type="InterPro" id="IPR001293">
    <property type="entry name" value="Znf_TRAF"/>
</dbReference>
<dbReference type="EMBL" id="CAEY01000030">
    <property type="status" value="NOT_ANNOTATED_CDS"/>
    <property type="molecule type" value="Genomic_DNA"/>
</dbReference>
<dbReference type="InterPro" id="IPR043013">
    <property type="entry name" value="Znf_TRAF_N"/>
</dbReference>
<dbReference type="PANTHER" id="PTHR15933">
    <property type="entry name" value="PROTEIN CBG16327"/>
    <property type="match status" value="1"/>
</dbReference>
<keyword evidence="3" id="KW-0833">Ubl conjugation pathway</keyword>
<dbReference type="Proteomes" id="UP000015104">
    <property type="component" value="Unassembled WGS sequence"/>
</dbReference>
<dbReference type="Gene3D" id="3.30.40.150">
    <property type="entry name" value="TRAF-like zinc-finger, N-terminal subdomain"/>
    <property type="match status" value="1"/>
</dbReference>
<evidence type="ECO:0008006" key="11">
    <source>
        <dbReference type="Google" id="ProtNLM"/>
    </source>
</evidence>
<evidence type="ECO:0000259" key="8">
    <source>
        <dbReference type="PROSITE" id="PS50181"/>
    </source>
</evidence>
<feature type="compositionally biased region" description="Polar residues" evidence="6">
    <location>
        <begin position="202"/>
        <end position="217"/>
    </location>
</feature>
<evidence type="ECO:0000256" key="1">
    <source>
        <dbReference type="ARBA" id="ARBA00022723"/>
    </source>
</evidence>
<keyword evidence="10" id="KW-1185">Reference proteome</keyword>
<dbReference type="GO" id="GO:0061630">
    <property type="term" value="F:ubiquitin protein ligase activity"/>
    <property type="evidence" value="ECO:0007669"/>
    <property type="project" value="InterPro"/>
</dbReference>
<dbReference type="KEGG" id="tut:107363623"/>
<dbReference type="eggNOG" id="ENOG502QTD9">
    <property type="taxonomic scope" value="Eukaryota"/>
</dbReference>
<evidence type="ECO:0000256" key="4">
    <source>
        <dbReference type="ARBA" id="ARBA00022833"/>
    </source>
</evidence>
<proteinExistence type="predicted"/>
<evidence type="ECO:0000313" key="9">
    <source>
        <dbReference type="EnsemblMetazoa" id="tetur10g01400.1"/>
    </source>
</evidence>
<gene>
    <name evidence="9" type="primary">107363623</name>
</gene>
<dbReference type="PANTHER" id="PTHR15933:SF20">
    <property type="entry name" value="F-BOX DOMAIN-CONTAINING PROTEIN"/>
    <property type="match status" value="1"/>
</dbReference>
<feature type="region of interest" description="Disordered" evidence="6">
    <location>
        <begin position="260"/>
        <end position="287"/>
    </location>
</feature>
<dbReference type="Pfam" id="PF15966">
    <property type="entry name" value="F-box_4"/>
    <property type="match status" value="1"/>
</dbReference>
<feature type="domain" description="F-box" evidence="8">
    <location>
        <begin position="438"/>
        <end position="492"/>
    </location>
</feature>
<dbReference type="OMA" id="VHIKWER"/>
<dbReference type="OrthoDB" id="5918172at2759"/>
<dbReference type="STRING" id="32264.T1KF06"/>
<reference evidence="9" key="2">
    <citation type="submission" date="2015-06" db="UniProtKB">
        <authorList>
            <consortium name="EnsemblMetazoa"/>
        </authorList>
    </citation>
    <scope>IDENTIFICATION</scope>
</reference>
<evidence type="ECO:0000313" key="10">
    <source>
        <dbReference type="Proteomes" id="UP000015104"/>
    </source>
</evidence>
<feature type="zinc finger region" description="TRAF-type" evidence="5">
    <location>
        <begin position="76"/>
        <end position="117"/>
    </location>
</feature>
<dbReference type="SUPFAM" id="SSF81383">
    <property type="entry name" value="F-box domain"/>
    <property type="match status" value="1"/>
</dbReference>
<dbReference type="Pfam" id="PF15965">
    <property type="entry name" value="zf-TRAF_2"/>
    <property type="match status" value="1"/>
</dbReference>
<sequence>MEQTSYMISGTINEPIKSDLQSDISMKHEPEDHSHCDNCIKITKCRYKNARDAACPIISCKEGCGFRFHRCKSDEHQLLCANEKILCINHNFGCPAFLPRKDLSKHISRCPASVIHCYIEWNRWPIYTRDRKLTQPVTYSLDTQQLDVALTLRDQRMLEELWTVTRKTRCTLRNSLTRKYPAVPLKPYCGAHIHEPKENGAPTGSSSTSSLITPQTVSDDDSDSSPWQMTKSPPGLQSSVCARLNGRSLSHLKNCKYNHQNNHFNHDNHVNNHHPNQRSYRDNSPLDSLSDRLASISAEELDCDKKVRQFSNFGDESQPFGTIPKPPILPNNTSLSLDLNLNSIAPFQAKPKLMYTFRCAQEFRRDEYGSHNQNFHDDILGSINGWMEHRCPLWQYGCNFVQRRIHPYPVGTRITFSPVVESFGHIMNPDCDNNKPSDVSLLSLPYEILRQICSLLDGFSLNNLSMTCSRMREICSSLLEKRGVVILQWERRVSKDSTLHWVVGSKKWAFSTNFTEIKNWYFDEKHDVLNHIRHCPHNEIIQRTEPIALPAMKNEDVTKKTG</sequence>